<reference evidence="11 12" key="1">
    <citation type="submission" date="2020-08" db="EMBL/GenBank/DDBJ databases">
        <title>Genomic Encyclopedia of Type Strains, Phase IV (KMG-IV): sequencing the most valuable type-strain genomes for metagenomic binning, comparative biology and taxonomic classification.</title>
        <authorList>
            <person name="Goeker M."/>
        </authorList>
    </citation>
    <scope>NUCLEOTIDE SEQUENCE [LARGE SCALE GENOMIC DNA]</scope>
    <source>
        <strain evidence="11 12">DSM 103526</strain>
    </source>
</reference>
<dbReference type="GO" id="GO:0046677">
    <property type="term" value="P:response to antibiotic"/>
    <property type="evidence" value="ECO:0007669"/>
    <property type="project" value="UniProtKB-KW"/>
</dbReference>
<feature type="transmembrane region" description="Helical" evidence="10">
    <location>
        <begin position="48"/>
        <end position="72"/>
    </location>
</feature>
<keyword evidence="12" id="KW-1185">Reference proteome</keyword>
<dbReference type="GO" id="GO:0042910">
    <property type="term" value="F:xenobiotic transmembrane transporter activity"/>
    <property type="evidence" value="ECO:0007669"/>
    <property type="project" value="InterPro"/>
</dbReference>
<proteinExistence type="inferred from homology"/>
<feature type="transmembrane region" description="Helical" evidence="10">
    <location>
        <begin position="93"/>
        <end position="116"/>
    </location>
</feature>
<sequence length="458" mass="49664">MDQAKLLGEEKVSKLLIKFSVPAIIGMLVNALYNMVDRIFIGNGVGSLGIAGITIGFPIMLVIMACAMLVGIGSTSLLSIRLGEQKRDEAERIIGNGMVLLIVISLVITIPGLLFLEPLLKLFGASAAVLPYAKNYLSIILLGTVFQSIGFGMNNYIRAEGNPQIAMFTMLIGAILNTILDPIFIFVFDWGIQGAAIATILSQTVSAIWVLWYFFSGKSLLKIRLVNLKLDSSLVRKILALGSAPFAMQLAASLLNVILNRGLMQYGSDIAISGMGVVGSIITLILMPIFGINQGAQPIIGYNYGAKEFKRVKKALKLAGIAATGITTLGFIITRLFPVQLISMFNRSDQELINFGTYAMNIFLIFLPIIGFQIIAANYFQAVGKPKQAAFLSLSRQVLLLIPALFILPKFYGLKGVLMAGPVADLGSSIITGIWLFMELRSLDEKHQEGKSSKLQME</sequence>
<feature type="transmembrane region" description="Helical" evidence="10">
    <location>
        <begin position="194"/>
        <end position="215"/>
    </location>
</feature>
<dbReference type="GO" id="GO:0015297">
    <property type="term" value="F:antiporter activity"/>
    <property type="evidence" value="ECO:0007669"/>
    <property type="project" value="InterPro"/>
</dbReference>
<feature type="transmembrane region" description="Helical" evidence="10">
    <location>
        <begin position="389"/>
        <end position="412"/>
    </location>
</feature>
<comment type="similarity">
    <text evidence="2">Belongs to the multi antimicrobial extrusion (MATE) (TC 2.A.66.1) family. MepA subfamily.</text>
</comment>
<feature type="transmembrane region" description="Helical" evidence="10">
    <location>
        <begin position="270"/>
        <end position="294"/>
    </location>
</feature>
<evidence type="ECO:0000256" key="5">
    <source>
        <dbReference type="ARBA" id="ARBA00022475"/>
    </source>
</evidence>
<evidence type="ECO:0000256" key="10">
    <source>
        <dbReference type="SAM" id="Phobius"/>
    </source>
</evidence>
<dbReference type="Proteomes" id="UP000579281">
    <property type="component" value="Unassembled WGS sequence"/>
</dbReference>
<keyword evidence="6 10" id="KW-0812">Transmembrane</keyword>
<dbReference type="EMBL" id="JACHEN010000011">
    <property type="protein sequence ID" value="MBB6215898.1"/>
    <property type="molecule type" value="Genomic_DNA"/>
</dbReference>
<protein>
    <recommendedName>
        <fullName evidence="3">Multidrug export protein MepA</fullName>
    </recommendedName>
</protein>
<feature type="transmembrane region" description="Helical" evidence="10">
    <location>
        <begin position="238"/>
        <end position="258"/>
    </location>
</feature>
<evidence type="ECO:0000256" key="7">
    <source>
        <dbReference type="ARBA" id="ARBA00022989"/>
    </source>
</evidence>
<dbReference type="GO" id="GO:0005886">
    <property type="term" value="C:plasma membrane"/>
    <property type="evidence" value="ECO:0007669"/>
    <property type="project" value="UniProtKB-SubCell"/>
</dbReference>
<dbReference type="InterPro" id="IPR051327">
    <property type="entry name" value="MATE_MepA_subfamily"/>
</dbReference>
<feature type="transmembrane region" description="Helical" evidence="10">
    <location>
        <begin position="165"/>
        <end position="188"/>
    </location>
</feature>
<dbReference type="InterPro" id="IPR048279">
    <property type="entry name" value="MdtK-like"/>
</dbReference>
<comment type="caution">
    <text evidence="11">The sequence shown here is derived from an EMBL/GenBank/DDBJ whole genome shotgun (WGS) entry which is preliminary data.</text>
</comment>
<name>A0A841KUM2_9FIRM</name>
<evidence type="ECO:0000256" key="4">
    <source>
        <dbReference type="ARBA" id="ARBA00022448"/>
    </source>
</evidence>
<keyword evidence="4" id="KW-0813">Transport</keyword>
<dbReference type="PANTHER" id="PTHR43823">
    <property type="entry name" value="SPORULATION PROTEIN YKVU"/>
    <property type="match status" value="1"/>
</dbReference>
<dbReference type="PANTHER" id="PTHR43823:SF3">
    <property type="entry name" value="MULTIDRUG EXPORT PROTEIN MEPA"/>
    <property type="match status" value="1"/>
</dbReference>
<organism evidence="11 12">
    <name type="scientific">Anaerosolibacter carboniphilus</name>
    <dbReference type="NCBI Taxonomy" id="1417629"/>
    <lineage>
        <taxon>Bacteria</taxon>
        <taxon>Bacillati</taxon>
        <taxon>Bacillota</taxon>
        <taxon>Clostridia</taxon>
        <taxon>Peptostreptococcales</taxon>
        <taxon>Thermotaleaceae</taxon>
        <taxon>Anaerosolibacter</taxon>
    </lineage>
</organism>
<dbReference type="PIRSF" id="PIRSF006603">
    <property type="entry name" value="DinF"/>
    <property type="match status" value="1"/>
</dbReference>
<dbReference type="InterPro" id="IPR045070">
    <property type="entry name" value="MATE_MepA-like"/>
</dbReference>
<evidence type="ECO:0000313" key="11">
    <source>
        <dbReference type="EMBL" id="MBB6215898.1"/>
    </source>
</evidence>
<evidence type="ECO:0000313" key="12">
    <source>
        <dbReference type="Proteomes" id="UP000579281"/>
    </source>
</evidence>
<dbReference type="CDD" id="cd13143">
    <property type="entry name" value="MATE_MepA_like"/>
    <property type="match status" value="1"/>
</dbReference>
<evidence type="ECO:0000256" key="3">
    <source>
        <dbReference type="ARBA" id="ARBA00022106"/>
    </source>
</evidence>
<evidence type="ECO:0000256" key="6">
    <source>
        <dbReference type="ARBA" id="ARBA00022692"/>
    </source>
</evidence>
<dbReference type="AlphaFoldDB" id="A0A841KUM2"/>
<comment type="subcellular location">
    <subcellularLocation>
        <location evidence="1">Cell membrane</location>
        <topology evidence="1">Multi-pass membrane protein</topology>
    </subcellularLocation>
</comment>
<dbReference type="Pfam" id="PF01554">
    <property type="entry name" value="MatE"/>
    <property type="match status" value="2"/>
</dbReference>
<evidence type="ECO:0000256" key="2">
    <source>
        <dbReference type="ARBA" id="ARBA00008417"/>
    </source>
</evidence>
<feature type="transmembrane region" description="Helical" evidence="10">
    <location>
        <begin position="15"/>
        <end position="36"/>
    </location>
</feature>
<evidence type="ECO:0000256" key="9">
    <source>
        <dbReference type="ARBA" id="ARBA00023251"/>
    </source>
</evidence>
<keyword evidence="5" id="KW-1003">Cell membrane</keyword>
<keyword evidence="7 10" id="KW-1133">Transmembrane helix</keyword>
<dbReference type="RefSeq" id="WP_184310453.1">
    <property type="nucleotide sequence ID" value="NZ_JACHEN010000011.1"/>
</dbReference>
<dbReference type="InterPro" id="IPR002528">
    <property type="entry name" value="MATE_fam"/>
</dbReference>
<gene>
    <name evidence="11" type="ORF">HNQ80_001989</name>
</gene>
<keyword evidence="8 10" id="KW-0472">Membrane</keyword>
<evidence type="ECO:0000256" key="1">
    <source>
        <dbReference type="ARBA" id="ARBA00004651"/>
    </source>
</evidence>
<feature type="transmembrane region" description="Helical" evidence="10">
    <location>
        <begin position="136"/>
        <end position="153"/>
    </location>
</feature>
<dbReference type="NCBIfam" id="TIGR00797">
    <property type="entry name" value="matE"/>
    <property type="match status" value="1"/>
</dbReference>
<feature type="transmembrane region" description="Helical" evidence="10">
    <location>
        <begin position="315"/>
        <end position="338"/>
    </location>
</feature>
<evidence type="ECO:0000256" key="8">
    <source>
        <dbReference type="ARBA" id="ARBA00023136"/>
    </source>
</evidence>
<accession>A0A841KUM2</accession>
<feature type="transmembrane region" description="Helical" evidence="10">
    <location>
        <begin position="358"/>
        <end position="377"/>
    </location>
</feature>
<keyword evidence="9" id="KW-0046">Antibiotic resistance</keyword>
<feature type="transmembrane region" description="Helical" evidence="10">
    <location>
        <begin position="418"/>
        <end position="438"/>
    </location>
</feature>